<reference evidence="1" key="1">
    <citation type="submission" date="2018-05" db="EMBL/GenBank/DDBJ databases">
        <authorList>
            <person name="Lanie J.A."/>
            <person name="Ng W.-L."/>
            <person name="Kazmierczak K.M."/>
            <person name="Andrzejewski T.M."/>
            <person name="Davidsen T.M."/>
            <person name="Wayne K.J."/>
            <person name="Tettelin H."/>
            <person name="Glass J.I."/>
            <person name="Rusch D."/>
            <person name="Podicherti R."/>
            <person name="Tsui H.-C.T."/>
            <person name="Winkler M.E."/>
        </authorList>
    </citation>
    <scope>NUCLEOTIDE SEQUENCE</scope>
</reference>
<sequence>MVVADICHDARPILIVTGDDDRVVPTKGGVRLAWEIDAPIRVIEACRHLPQEECSGRILASRRRILEHHVDKV</sequence>
<gene>
    <name evidence="1" type="ORF">METZ01_LOCUS241471</name>
</gene>
<accession>A0A382HNV3</accession>
<proteinExistence type="predicted"/>
<name>A0A382HNV3_9ZZZZ</name>
<protein>
    <recommendedName>
        <fullName evidence="2">Peptidase S33 tripeptidyl aminopeptidase-like C-terminal domain-containing protein</fullName>
    </recommendedName>
</protein>
<dbReference type="InterPro" id="IPR029058">
    <property type="entry name" value="AB_hydrolase_fold"/>
</dbReference>
<evidence type="ECO:0000313" key="1">
    <source>
        <dbReference type="EMBL" id="SVB88617.1"/>
    </source>
</evidence>
<dbReference type="EMBL" id="UINC01062216">
    <property type="protein sequence ID" value="SVB88617.1"/>
    <property type="molecule type" value="Genomic_DNA"/>
</dbReference>
<dbReference type="AlphaFoldDB" id="A0A382HNV3"/>
<dbReference type="SUPFAM" id="SSF53474">
    <property type="entry name" value="alpha/beta-Hydrolases"/>
    <property type="match status" value="1"/>
</dbReference>
<organism evidence="1">
    <name type="scientific">marine metagenome</name>
    <dbReference type="NCBI Taxonomy" id="408172"/>
    <lineage>
        <taxon>unclassified sequences</taxon>
        <taxon>metagenomes</taxon>
        <taxon>ecological metagenomes</taxon>
    </lineage>
</organism>
<dbReference type="Gene3D" id="3.40.50.1820">
    <property type="entry name" value="alpha/beta hydrolase"/>
    <property type="match status" value="1"/>
</dbReference>
<evidence type="ECO:0008006" key="2">
    <source>
        <dbReference type="Google" id="ProtNLM"/>
    </source>
</evidence>